<gene>
    <name evidence="1" type="ORF">K432DRAFT_467647</name>
</gene>
<evidence type="ECO:0000313" key="1">
    <source>
        <dbReference type="EMBL" id="OCK74985.1"/>
    </source>
</evidence>
<sequence length="988" mass="110801">MSLPQIKGSVMSNQLEVNPSLIGVHIDFSILKVQPPNEYRDLGKSLEIANSPTFNPKGAAQHGLFANEIGADGTSIWAAATSSSSAIAVHLLASISIWMELISARKQTLATSGKPIDFAASGISLTRDQVANWHTSAQAWRLTADQANERRQRQLLLIIDNLGISVSGKSTLSDSVLDVWRSAMITVDKLVAGKPQSVQTGAPLLGLASWHLYPDMVVFGRDKDVKDVKQNDPLINRGGIITLGIQDTRRSGDGIYWSLPLAHLRYYGEPVRSEASLSSQTSRVSIDELLYVALGSLVRRWCADADDIEPAAKLVVQLDKFVDIPGDVRGRGAWLPLLASTAQSFLTAQGDTRSEILQFIKCGRRRYPLFIDHPGTDSIFGLSNCTAFLKKMPGNSARVSLLRHVAKDFSHHRHLMVIQCRVGLQRSLWELASVEKFRSNNKRTRESDSDLSHDEVPRRYLRWLNRLHIDQSLDDIQADSDLIRLDAPIPWLWTPLGYQWQNVSRSFYGKILEEECDDSDWQHAIGATVQSRLAFGDPEVAALYVINVTYWSSFSPNIIPKTVERKQYRSLPNIFVMRHIAWALQEKLPSKDLLSTHLTAGEYSSKEVDEDSKRAVLTSLRALISVWLLYKQLPNATVELKVAARPLAGHQWILQGDHIYQENQFGAFHLTQEQTFACIARFESGNFNFQPSAMKGVLAISSGNSMYVARCLLQDPCQLFSSAPVERVVGNLGKSGMAMLVSPEVPQVRSLADNVRLVNHHPFDGSEENCFHHTTLHLSFTEWQLPIDIGSRGNRDVEAYYIEAAIGVYDRGEWVADVNILDVFKHEFSRIMPECTQRHETHVSKEELCKFVTIDSWEELLDSPPEVGVVRARKNWQARLAAAALSIQRGHETRIVPQKACWTCFVALPKLPRVENGDEDENHIYDDDYFGVPSKLYDEDNSDSEIDDIVTVESSRTHGKRGNKGDNVKLYESSRNNCDLNRNIVYIL</sequence>
<name>A0A8E2E0H8_9PEZI</name>
<dbReference type="AlphaFoldDB" id="A0A8E2E0H8"/>
<proteinExistence type="predicted"/>
<accession>A0A8E2E0H8</accession>
<protein>
    <submittedName>
        <fullName evidence="1">Uncharacterized protein</fullName>
    </submittedName>
</protein>
<dbReference type="OrthoDB" id="5354164at2759"/>
<evidence type="ECO:0000313" key="2">
    <source>
        <dbReference type="Proteomes" id="UP000250266"/>
    </source>
</evidence>
<reference evidence="1 2" key="1">
    <citation type="journal article" date="2016" name="Nat. Commun.">
        <title>Ectomycorrhizal ecology is imprinted in the genome of the dominant symbiotic fungus Cenococcum geophilum.</title>
        <authorList>
            <consortium name="DOE Joint Genome Institute"/>
            <person name="Peter M."/>
            <person name="Kohler A."/>
            <person name="Ohm R.A."/>
            <person name="Kuo A."/>
            <person name="Krutzmann J."/>
            <person name="Morin E."/>
            <person name="Arend M."/>
            <person name="Barry K.W."/>
            <person name="Binder M."/>
            <person name="Choi C."/>
            <person name="Clum A."/>
            <person name="Copeland A."/>
            <person name="Grisel N."/>
            <person name="Haridas S."/>
            <person name="Kipfer T."/>
            <person name="LaButti K."/>
            <person name="Lindquist E."/>
            <person name="Lipzen A."/>
            <person name="Maire R."/>
            <person name="Meier B."/>
            <person name="Mihaltcheva S."/>
            <person name="Molinier V."/>
            <person name="Murat C."/>
            <person name="Poggeler S."/>
            <person name="Quandt C.A."/>
            <person name="Sperisen C."/>
            <person name="Tritt A."/>
            <person name="Tisserant E."/>
            <person name="Crous P.W."/>
            <person name="Henrissat B."/>
            <person name="Nehls U."/>
            <person name="Egli S."/>
            <person name="Spatafora J.W."/>
            <person name="Grigoriev I.V."/>
            <person name="Martin F.M."/>
        </authorList>
    </citation>
    <scope>NUCLEOTIDE SEQUENCE [LARGE SCALE GENOMIC DNA]</scope>
    <source>
        <strain evidence="1 2">CBS 459.81</strain>
    </source>
</reference>
<keyword evidence="2" id="KW-1185">Reference proteome</keyword>
<organism evidence="1 2">
    <name type="scientific">Lepidopterella palustris CBS 459.81</name>
    <dbReference type="NCBI Taxonomy" id="1314670"/>
    <lineage>
        <taxon>Eukaryota</taxon>
        <taxon>Fungi</taxon>
        <taxon>Dikarya</taxon>
        <taxon>Ascomycota</taxon>
        <taxon>Pezizomycotina</taxon>
        <taxon>Dothideomycetes</taxon>
        <taxon>Pleosporomycetidae</taxon>
        <taxon>Mytilinidiales</taxon>
        <taxon>Argynnaceae</taxon>
        <taxon>Lepidopterella</taxon>
    </lineage>
</organism>
<dbReference type="Proteomes" id="UP000250266">
    <property type="component" value="Unassembled WGS sequence"/>
</dbReference>
<dbReference type="EMBL" id="KV745381">
    <property type="protein sequence ID" value="OCK74985.1"/>
    <property type="molecule type" value="Genomic_DNA"/>
</dbReference>